<evidence type="ECO:0000313" key="5">
    <source>
        <dbReference type="Proteomes" id="UP000279422"/>
    </source>
</evidence>
<organism evidence="4 5">
    <name type="scientific">Aerophobetes bacterium</name>
    <dbReference type="NCBI Taxonomy" id="2030807"/>
    <lineage>
        <taxon>Bacteria</taxon>
        <taxon>Candidatus Aerophobota</taxon>
    </lineage>
</organism>
<dbReference type="PANTHER" id="PTHR43364">
    <property type="entry name" value="NADH-SPECIFIC METHYLGLYOXAL REDUCTASE-RELATED"/>
    <property type="match status" value="1"/>
</dbReference>
<protein>
    <submittedName>
        <fullName evidence="4">Aldo/keto reductase</fullName>
    </submittedName>
</protein>
<reference evidence="4 5" key="1">
    <citation type="submission" date="2018-06" db="EMBL/GenBank/DDBJ databases">
        <title>Extensive metabolic versatility and redundancy in microbially diverse, dynamic hydrothermal sediments.</title>
        <authorList>
            <person name="Dombrowski N."/>
            <person name="Teske A."/>
            <person name="Baker B.J."/>
        </authorList>
    </citation>
    <scope>NUCLEOTIDE SEQUENCE [LARGE SCALE GENOMIC DNA]</scope>
    <source>
        <strain evidence="4">B47_G16</strain>
    </source>
</reference>
<comment type="caution">
    <text evidence="4">The sequence shown here is derived from an EMBL/GenBank/DDBJ whole genome shotgun (WGS) entry which is preliminary data.</text>
</comment>
<feature type="region of interest" description="Disordered" evidence="2">
    <location>
        <begin position="209"/>
        <end position="235"/>
    </location>
</feature>
<dbReference type="AlphaFoldDB" id="A0A497E2M4"/>
<dbReference type="SUPFAM" id="SSF51430">
    <property type="entry name" value="NAD(P)-linked oxidoreductase"/>
    <property type="match status" value="1"/>
</dbReference>
<evidence type="ECO:0000256" key="2">
    <source>
        <dbReference type="SAM" id="MobiDB-lite"/>
    </source>
</evidence>
<dbReference type="InterPro" id="IPR036812">
    <property type="entry name" value="NAD(P)_OxRdtase_dom_sf"/>
</dbReference>
<evidence type="ECO:0000256" key="1">
    <source>
        <dbReference type="ARBA" id="ARBA00023002"/>
    </source>
</evidence>
<proteinExistence type="predicted"/>
<dbReference type="CDD" id="cd19085">
    <property type="entry name" value="AKR_AKR11B3"/>
    <property type="match status" value="1"/>
</dbReference>
<dbReference type="Gene3D" id="3.20.20.100">
    <property type="entry name" value="NADP-dependent oxidoreductase domain"/>
    <property type="match status" value="1"/>
</dbReference>
<dbReference type="GO" id="GO:0016491">
    <property type="term" value="F:oxidoreductase activity"/>
    <property type="evidence" value="ECO:0007669"/>
    <property type="project" value="UniProtKB-KW"/>
</dbReference>
<dbReference type="InterPro" id="IPR018170">
    <property type="entry name" value="Aldo/ket_reductase_CS"/>
</dbReference>
<name>A0A497E2M4_UNCAE</name>
<gene>
    <name evidence="4" type="ORF">DRJ00_07665</name>
</gene>
<feature type="domain" description="NADP-dependent oxidoreductase" evidence="3">
    <location>
        <begin position="16"/>
        <end position="308"/>
    </location>
</feature>
<evidence type="ECO:0000313" key="4">
    <source>
        <dbReference type="EMBL" id="RLE07701.1"/>
    </source>
</evidence>
<dbReference type="Proteomes" id="UP000279422">
    <property type="component" value="Unassembled WGS sequence"/>
</dbReference>
<dbReference type="Pfam" id="PF00248">
    <property type="entry name" value="Aldo_ket_red"/>
    <property type="match status" value="1"/>
</dbReference>
<accession>A0A497E2M4</accession>
<sequence>MKYQRLGKTEIKVSVICMGCWAIAGDRTWGPQRESDSIRAIETALDVGVNFFDTAEGYGNGYSEEVLGKALSHRRKDAVIATKVSSSHLSPEKLTWACENSLRRLKTDYIDLYQLHWPSRMVPIEETLEVIQKLKDEGKIRAIGVCNFGRRDLKEALAYSHIETDQLPYSLLWRSIEYEILPTCLENEVGILCYSPLAQGLLTGKFRSPEEVPDGRARTRHFSGQRPLARHGEKGAERETFAAIEEIRKISEELSVPMNELALGWLLSRKGVISVIAGARNAEQVRQNARAADLKLSSEVVDRLTEVTETLKEKLGPNPDMWQSESRIR</sequence>
<keyword evidence="1" id="KW-0560">Oxidoreductase</keyword>
<dbReference type="InterPro" id="IPR020471">
    <property type="entry name" value="AKR"/>
</dbReference>
<dbReference type="PROSITE" id="PS00062">
    <property type="entry name" value="ALDOKETO_REDUCTASE_2"/>
    <property type="match status" value="1"/>
</dbReference>
<dbReference type="PANTHER" id="PTHR43364:SF4">
    <property type="entry name" value="NAD(P)-LINKED OXIDOREDUCTASE SUPERFAMILY PROTEIN"/>
    <property type="match status" value="1"/>
</dbReference>
<evidence type="ECO:0000259" key="3">
    <source>
        <dbReference type="Pfam" id="PF00248"/>
    </source>
</evidence>
<dbReference type="EMBL" id="QMPZ01000148">
    <property type="protein sequence ID" value="RLE07701.1"/>
    <property type="molecule type" value="Genomic_DNA"/>
</dbReference>
<dbReference type="InterPro" id="IPR023210">
    <property type="entry name" value="NADP_OxRdtase_dom"/>
</dbReference>
<dbReference type="PRINTS" id="PR00069">
    <property type="entry name" value="ALDKETRDTASE"/>
</dbReference>
<dbReference type="InterPro" id="IPR050523">
    <property type="entry name" value="AKR_Detox_Biosynth"/>
</dbReference>